<comment type="caution">
    <text evidence="1">The sequence shown here is derived from an EMBL/GenBank/DDBJ whole genome shotgun (WGS) entry which is preliminary data.</text>
</comment>
<organism evidence="1 2">
    <name type="scientific">Aestuariibaculum sediminum</name>
    <dbReference type="NCBI Taxonomy" id="2770637"/>
    <lineage>
        <taxon>Bacteria</taxon>
        <taxon>Pseudomonadati</taxon>
        <taxon>Bacteroidota</taxon>
        <taxon>Flavobacteriia</taxon>
        <taxon>Flavobacteriales</taxon>
        <taxon>Flavobacteriaceae</taxon>
    </lineage>
</organism>
<dbReference type="RefSeq" id="WP_188229198.1">
    <property type="nucleotide sequence ID" value="NZ_JACVXB010000001.1"/>
</dbReference>
<evidence type="ECO:0008006" key="3">
    <source>
        <dbReference type="Google" id="ProtNLM"/>
    </source>
</evidence>
<evidence type="ECO:0000313" key="1">
    <source>
        <dbReference type="EMBL" id="MBD0831439.1"/>
    </source>
</evidence>
<protein>
    <recommendedName>
        <fullName evidence="3">Lipoprotein</fullName>
    </recommendedName>
</protein>
<dbReference type="EMBL" id="JACVXB010000001">
    <property type="protein sequence ID" value="MBD0831439.1"/>
    <property type="molecule type" value="Genomic_DNA"/>
</dbReference>
<dbReference type="AlphaFoldDB" id="A0A8J6Q1Z4"/>
<accession>A0A8J6Q1Z4</accession>
<sequence>MRIVGVCLVLLVFFGCKSKRAVVSELTNKEEIMSCPEGGICSFQVETNKKLALKTDQTGMLYPDITEGQDILLKYIYEKETDANIQDASYQEAVYINLKKEQLNLQAESLKPFNIVFARLCFCKGESGYFRVKNGRIKVETLRENSYRLVLKFQAEGIPQVINEINQVFRLP</sequence>
<evidence type="ECO:0000313" key="2">
    <source>
        <dbReference type="Proteomes" id="UP000600588"/>
    </source>
</evidence>
<gene>
    <name evidence="1" type="ORF">ICJ83_04765</name>
</gene>
<proteinExistence type="predicted"/>
<name>A0A8J6Q1Z4_9FLAO</name>
<reference evidence="1 2" key="1">
    <citation type="submission" date="2020-09" db="EMBL/GenBank/DDBJ databases">
        <title>TT11 complete genome.</title>
        <authorList>
            <person name="Wu Z."/>
        </authorList>
    </citation>
    <scope>NUCLEOTIDE SEQUENCE [LARGE SCALE GENOMIC DNA]</scope>
    <source>
        <strain evidence="1 2">TT11</strain>
    </source>
</reference>
<keyword evidence="2" id="KW-1185">Reference proteome</keyword>
<dbReference type="PROSITE" id="PS51257">
    <property type="entry name" value="PROKAR_LIPOPROTEIN"/>
    <property type="match status" value="1"/>
</dbReference>
<dbReference type="Proteomes" id="UP000600588">
    <property type="component" value="Unassembled WGS sequence"/>
</dbReference>